<dbReference type="Pfam" id="PF20153">
    <property type="entry name" value="DUF6535"/>
    <property type="match status" value="1"/>
</dbReference>
<name>A0A067SI19_GALM3</name>
<keyword evidence="1" id="KW-1133">Transmembrane helix</keyword>
<dbReference type="HOGENOM" id="CLU_018688_1_2_1"/>
<feature type="transmembrane region" description="Helical" evidence="1">
    <location>
        <begin position="100"/>
        <end position="123"/>
    </location>
</feature>
<protein>
    <recommendedName>
        <fullName evidence="2">DUF6535 domain-containing protein</fullName>
    </recommendedName>
</protein>
<evidence type="ECO:0000259" key="2">
    <source>
        <dbReference type="Pfam" id="PF20153"/>
    </source>
</evidence>
<evidence type="ECO:0000313" key="4">
    <source>
        <dbReference type="Proteomes" id="UP000027222"/>
    </source>
</evidence>
<feature type="domain" description="DUF6535" evidence="2">
    <location>
        <begin position="3"/>
        <end position="180"/>
    </location>
</feature>
<dbReference type="InterPro" id="IPR045338">
    <property type="entry name" value="DUF6535"/>
</dbReference>
<keyword evidence="4" id="KW-1185">Reference proteome</keyword>
<evidence type="ECO:0000256" key="1">
    <source>
        <dbReference type="SAM" id="Phobius"/>
    </source>
</evidence>
<feature type="non-terminal residue" evidence="3">
    <location>
        <position position="1"/>
    </location>
</feature>
<keyword evidence="1" id="KW-0812">Transmembrane</keyword>
<evidence type="ECO:0000313" key="3">
    <source>
        <dbReference type="EMBL" id="KDR70536.1"/>
    </source>
</evidence>
<sequence length="180" mass="20255">DHWENLLTPLIEGDKAQCDAWKDEVQNLLIFAGLFSGVLTAFVIESYQGLQSDPNDVMIALLTRIATRLDNPLNGTTLVPQQIDELPSGSPVASSIRINIFWFISLVFSLTTVLVGIISLQWLREHQEYPKSLSSKERFALFNMRARGLEAWYVPQVFAALPVLLQFALVLFFVGLVDFL</sequence>
<feature type="transmembrane region" description="Helical" evidence="1">
    <location>
        <begin position="25"/>
        <end position="44"/>
    </location>
</feature>
<keyword evidence="1" id="KW-0472">Membrane</keyword>
<organism evidence="3 4">
    <name type="scientific">Galerina marginata (strain CBS 339.88)</name>
    <dbReference type="NCBI Taxonomy" id="685588"/>
    <lineage>
        <taxon>Eukaryota</taxon>
        <taxon>Fungi</taxon>
        <taxon>Dikarya</taxon>
        <taxon>Basidiomycota</taxon>
        <taxon>Agaricomycotina</taxon>
        <taxon>Agaricomycetes</taxon>
        <taxon>Agaricomycetidae</taxon>
        <taxon>Agaricales</taxon>
        <taxon>Agaricineae</taxon>
        <taxon>Strophariaceae</taxon>
        <taxon>Galerina</taxon>
    </lineage>
</organism>
<feature type="transmembrane region" description="Helical" evidence="1">
    <location>
        <begin position="152"/>
        <end position="177"/>
    </location>
</feature>
<dbReference type="STRING" id="685588.A0A067SI19"/>
<dbReference type="AlphaFoldDB" id="A0A067SI19"/>
<proteinExistence type="predicted"/>
<dbReference type="OrthoDB" id="2756178at2759"/>
<reference evidence="4" key="1">
    <citation type="journal article" date="2014" name="Proc. Natl. Acad. Sci. U.S.A.">
        <title>Extensive sampling of basidiomycete genomes demonstrates inadequacy of the white-rot/brown-rot paradigm for wood decay fungi.</title>
        <authorList>
            <person name="Riley R."/>
            <person name="Salamov A.A."/>
            <person name="Brown D.W."/>
            <person name="Nagy L.G."/>
            <person name="Floudas D."/>
            <person name="Held B.W."/>
            <person name="Levasseur A."/>
            <person name="Lombard V."/>
            <person name="Morin E."/>
            <person name="Otillar R."/>
            <person name="Lindquist E.A."/>
            <person name="Sun H."/>
            <person name="LaButti K.M."/>
            <person name="Schmutz J."/>
            <person name="Jabbour D."/>
            <person name="Luo H."/>
            <person name="Baker S.E."/>
            <person name="Pisabarro A.G."/>
            <person name="Walton J.D."/>
            <person name="Blanchette R.A."/>
            <person name="Henrissat B."/>
            <person name="Martin F."/>
            <person name="Cullen D."/>
            <person name="Hibbett D.S."/>
            <person name="Grigoriev I.V."/>
        </authorList>
    </citation>
    <scope>NUCLEOTIDE SEQUENCE [LARGE SCALE GENOMIC DNA]</scope>
    <source>
        <strain evidence="4">CBS 339.88</strain>
    </source>
</reference>
<feature type="non-terminal residue" evidence="3">
    <location>
        <position position="180"/>
    </location>
</feature>
<gene>
    <name evidence="3" type="ORF">GALMADRAFT_15902</name>
</gene>
<accession>A0A067SI19</accession>
<dbReference type="EMBL" id="KL142396">
    <property type="protein sequence ID" value="KDR70536.1"/>
    <property type="molecule type" value="Genomic_DNA"/>
</dbReference>
<dbReference type="Proteomes" id="UP000027222">
    <property type="component" value="Unassembled WGS sequence"/>
</dbReference>